<dbReference type="Proteomes" id="UP000246569">
    <property type="component" value="Unassembled WGS sequence"/>
</dbReference>
<feature type="region of interest" description="Disordered" evidence="1">
    <location>
        <begin position="1"/>
        <end position="48"/>
    </location>
</feature>
<sequence length="207" mass="23039">MSDRATLHARTGALRSLIDQAQSSSAPARRRPDRADDAPQPLPQARRLPPLRLQRLGERFNKPRSELRSLIDTARELARINQAFAIAARPPLALHASIVRLDPQGWTVLVDSPAWASRLRFGAHAVQRKLQAHLRRPVPDFDIRVQALAAPRPQPSHRPLHVSEQSAQWLSRAAGSFGEQPLGRALARLADHACRRATTVGEPVDRR</sequence>
<dbReference type="OrthoDB" id="5794521at2"/>
<keyword evidence="3" id="KW-1185">Reference proteome</keyword>
<dbReference type="InterPro" id="IPR007922">
    <property type="entry name" value="DciA-like"/>
</dbReference>
<evidence type="ECO:0000313" key="2">
    <source>
        <dbReference type="EMBL" id="PWV60577.1"/>
    </source>
</evidence>
<reference evidence="2 3" key="1">
    <citation type="submission" date="2018-05" db="EMBL/GenBank/DDBJ databases">
        <title>Genomic Encyclopedia of Type Strains, Phase IV (KMG-IV): sequencing the most valuable type-strain genomes for metagenomic binning, comparative biology and taxonomic classification.</title>
        <authorList>
            <person name="Goeker M."/>
        </authorList>
    </citation>
    <scope>NUCLEOTIDE SEQUENCE [LARGE SCALE GENOMIC DNA]</scope>
    <source>
        <strain evidence="2 3">DSM 23606</strain>
    </source>
</reference>
<dbReference type="AlphaFoldDB" id="A0A317MT38"/>
<dbReference type="Pfam" id="PF05258">
    <property type="entry name" value="DciA"/>
    <property type="match status" value="1"/>
</dbReference>
<evidence type="ECO:0000313" key="3">
    <source>
        <dbReference type="Proteomes" id="UP000246569"/>
    </source>
</evidence>
<dbReference type="EMBL" id="QGTJ01000007">
    <property type="protein sequence ID" value="PWV60577.1"/>
    <property type="molecule type" value="Genomic_DNA"/>
</dbReference>
<dbReference type="RefSeq" id="WP_110019059.1">
    <property type="nucleotide sequence ID" value="NZ_QGTJ01000007.1"/>
</dbReference>
<evidence type="ECO:0000256" key="1">
    <source>
        <dbReference type="SAM" id="MobiDB-lite"/>
    </source>
</evidence>
<name>A0A317MT38_9GAMM</name>
<comment type="caution">
    <text evidence="2">The sequence shown here is derived from an EMBL/GenBank/DDBJ whole genome shotgun (WGS) entry which is preliminary data.</text>
</comment>
<protein>
    <submittedName>
        <fullName evidence="2">Uncharacterized protein DUF721</fullName>
    </submittedName>
</protein>
<gene>
    <name evidence="2" type="ORF">C7443_107151</name>
</gene>
<proteinExistence type="predicted"/>
<organism evidence="2 3">
    <name type="scientific">Plasticicumulans acidivorans</name>
    <dbReference type="NCBI Taxonomy" id="886464"/>
    <lineage>
        <taxon>Bacteria</taxon>
        <taxon>Pseudomonadati</taxon>
        <taxon>Pseudomonadota</taxon>
        <taxon>Gammaproteobacteria</taxon>
        <taxon>Candidatus Competibacteraceae</taxon>
        <taxon>Plasticicumulans</taxon>
    </lineage>
</organism>
<accession>A0A317MT38</accession>